<name>A0AAE0BE97_9CHLO</name>
<dbReference type="AlphaFoldDB" id="A0AAE0BE97"/>
<keyword evidence="3" id="KW-1185">Reference proteome</keyword>
<comment type="caution">
    <text evidence="2">The sequence shown here is derived from an EMBL/GenBank/DDBJ whole genome shotgun (WGS) entry which is preliminary data.</text>
</comment>
<dbReference type="Proteomes" id="UP001190700">
    <property type="component" value="Unassembled WGS sequence"/>
</dbReference>
<proteinExistence type="predicted"/>
<evidence type="ECO:0000256" key="1">
    <source>
        <dbReference type="SAM" id="MobiDB-lite"/>
    </source>
</evidence>
<reference evidence="2 3" key="1">
    <citation type="journal article" date="2015" name="Genome Biol. Evol.">
        <title>Comparative Genomics of a Bacterivorous Green Alga Reveals Evolutionary Causalities and Consequences of Phago-Mixotrophic Mode of Nutrition.</title>
        <authorList>
            <person name="Burns J.A."/>
            <person name="Paasch A."/>
            <person name="Narechania A."/>
            <person name="Kim E."/>
        </authorList>
    </citation>
    <scope>NUCLEOTIDE SEQUENCE [LARGE SCALE GENOMIC DNA]</scope>
    <source>
        <strain evidence="2 3">PLY_AMNH</strain>
    </source>
</reference>
<feature type="region of interest" description="Disordered" evidence="1">
    <location>
        <begin position="168"/>
        <end position="189"/>
    </location>
</feature>
<accession>A0AAE0BE97</accession>
<organism evidence="2 3">
    <name type="scientific">Cymbomonas tetramitiformis</name>
    <dbReference type="NCBI Taxonomy" id="36881"/>
    <lineage>
        <taxon>Eukaryota</taxon>
        <taxon>Viridiplantae</taxon>
        <taxon>Chlorophyta</taxon>
        <taxon>Pyramimonadophyceae</taxon>
        <taxon>Pyramimonadales</taxon>
        <taxon>Pyramimonadaceae</taxon>
        <taxon>Cymbomonas</taxon>
    </lineage>
</organism>
<evidence type="ECO:0000313" key="2">
    <source>
        <dbReference type="EMBL" id="KAK3234389.1"/>
    </source>
</evidence>
<protein>
    <submittedName>
        <fullName evidence="2">Uncharacterized protein</fullName>
    </submittedName>
</protein>
<sequence>MATEKALEKSYSVTKNIECMAAAAEIKPSKFPKRKLHTSTPMSTAKARSEKHVHFMAPEQTEHVLRSLASDVATKTAMGKLASTSQQHVNRTCDCDLRKRLMLFGVYRFSVFILILDEYDTGDQAKARVKSMNDGDVNGFINAMLSRDRMTIERGIKKLAAWKPVDEHTGVTTGKSSCLPDDGEGYLSR</sequence>
<gene>
    <name evidence="2" type="ORF">CYMTET_55331</name>
</gene>
<evidence type="ECO:0000313" key="3">
    <source>
        <dbReference type="Proteomes" id="UP001190700"/>
    </source>
</evidence>
<dbReference type="EMBL" id="LGRX02035499">
    <property type="protein sequence ID" value="KAK3234389.1"/>
    <property type="molecule type" value="Genomic_DNA"/>
</dbReference>